<sequence length="92" mass="10825">MAFGPYDMTQYVEFAHAIGVAMWNNCPTAKWCCWKYVPNDVKNAVKDQLLLSCNYTFDDTNEELMKLIEETLKRGYKQWRYDVEQNGGPMEQ</sequence>
<gene>
    <name evidence="1" type="ORF">D8674_034921</name>
</gene>
<reference evidence="1 2" key="1">
    <citation type="submission" date="2019-09" db="EMBL/GenBank/DDBJ databases">
        <authorList>
            <person name="Ou C."/>
        </authorList>
    </citation>
    <scope>NUCLEOTIDE SEQUENCE [LARGE SCALE GENOMIC DNA]</scope>
    <source>
        <strain evidence="1">S2</strain>
        <tissue evidence="1">Leaf</tissue>
    </source>
</reference>
<reference evidence="1 2" key="3">
    <citation type="submission" date="2019-11" db="EMBL/GenBank/DDBJ databases">
        <title>A de novo genome assembly of a pear dwarfing rootstock.</title>
        <authorList>
            <person name="Wang F."/>
            <person name="Wang J."/>
            <person name="Li S."/>
            <person name="Zhang Y."/>
            <person name="Fang M."/>
            <person name="Ma L."/>
            <person name="Zhao Y."/>
            <person name="Jiang S."/>
        </authorList>
    </citation>
    <scope>NUCLEOTIDE SEQUENCE [LARGE SCALE GENOMIC DNA]</scope>
    <source>
        <strain evidence="1">S2</strain>
        <tissue evidence="1">Leaf</tissue>
    </source>
</reference>
<dbReference type="Proteomes" id="UP000327157">
    <property type="component" value="Chromosome 9"/>
</dbReference>
<dbReference type="AlphaFoldDB" id="A0A5N5GAY6"/>
<comment type="caution">
    <text evidence="1">The sequence shown here is derived from an EMBL/GenBank/DDBJ whole genome shotgun (WGS) entry which is preliminary data.</text>
</comment>
<name>A0A5N5GAY6_9ROSA</name>
<dbReference type="EMBL" id="SMOL01000458">
    <property type="protein sequence ID" value="KAB2612605.1"/>
    <property type="molecule type" value="Genomic_DNA"/>
</dbReference>
<evidence type="ECO:0000313" key="1">
    <source>
        <dbReference type="EMBL" id="KAB2612605.1"/>
    </source>
</evidence>
<organism evidence="1 2">
    <name type="scientific">Pyrus ussuriensis x Pyrus communis</name>
    <dbReference type="NCBI Taxonomy" id="2448454"/>
    <lineage>
        <taxon>Eukaryota</taxon>
        <taxon>Viridiplantae</taxon>
        <taxon>Streptophyta</taxon>
        <taxon>Embryophyta</taxon>
        <taxon>Tracheophyta</taxon>
        <taxon>Spermatophyta</taxon>
        <taxon>Magnoliopsida</taxon>
        <taxon>eudicotyledons</taxon>
        <taxon>Gunneridae</taxon>
        <taxon>Pentapetalae</taxon>
        <taxon>rosids</taxon>
        <taxon>fabids</taxon>
        <taxon>Rosales</taxon>
        <taxon>Rosaceae</taxon>
        <taxon>Amygdaloideae</taxon>
        <taxon>Maleae</taxon>
        <taxon>Pyrus</taxon>
    </lineage>
</organism>
<evidence type="ECO:0000313" key="2">
    <source>
        <dbReference type="Proteomes" id="UP000327157"/>
    </source>
</evidence>
<reference evidence="2" key="2">
    <citation type="submission" date="2019-10" db="EMBL/GenBank/DDBJ databases">
        <title>A de novo genome assembly of a pear dwarfing rootstock.</title>
        <authorList>
            <person name="Wang F."/>
            <person name="Wang J."/>
            <person name="Li S."/>
            <person name="Zhang Y."/>
            <person name="Fang M."/>
            <person name="Ma L."/>
            <person name="Zhao Y."/>
            <person name="Jiang S."/>
        </authorList>
    </citation>
    <scope>NUCLEOTIDE SEQUENCE [LARGE SCALE GENOMIC DNA]</scope>
</reference>
<protein>
    <submittedName>
        <fullName evidence="1">Uncharacterized protein</fullName>
    </submittedName>
</protein>
<proteinExistence type="predicted"/>
<keyword evidence="2" id="KW-1185">Reference proteome</keyword>
<accession>A0A5N5GAY6</accession>